<evidence type="ECO:0000256" key="4">
    <source>
        <dbReference type="ARBA" id="ARBA00023157"/>
    </source>
</evidence>
<evidence type="ECO:0000256" key="5">
    <source>
        <dbReference type="ARBA" id="ARBA00023284"/>
    </source>
</evidence>
<dbReference type="InterPro" id="IPR036249">
    <property type="entry name" value="Thioredoxin-like_sf"/>
</dbReference>
<comment type="subcellular location">
    <subcellularLocation>
        <location evidence="1">Cell envelope</location>
    </subcellularLocation>
</comment>
<evidence type="ECO:0000256" key="3">
    <source>
        <dbReference type="ARBA" id="ARBA00022968"/>
    </source>
</evidence>
<evidence type="ECO:0000313" key="8">
    <source>
        <dbReference type="EMBL" id="KGH47156.1"/>
    </source>
</evidence>
<keyword evidence="3" id="KW-0812">Transmembrane</keyword>
<evidence type="ECO:0000256" key="1">
    <source>
        <dbReference type="ARBA" id="ARBA00004196"/>
    </source>
</evidence>
<dbReference type="Proteomes" id="UP000029713">
    <property type="component" value="Unassembled WGS sequence"/>
</dbReference>
<feature type="chain" id="PRO_5039256798" evidence="6">
    <location>
        <begin position="23"/>
        <end position="198"/>
    </location>
</feature>
<evidence type="ECO:0000259" key="7">
    <source>
        <dbReference type="PROSITE" id="PS51352"/>
    </source>
</evidence>
<keyword evidence="9" id="KW-1185">Reference proteome</keyword>
<keyword evidence="5" id="KW-0676">Redox-active center</keyword>
<dbReference type="InterPro" id="IPR050553">
    <property type="entry name" value="Thioredoxin_ResA/DsbE_sf"/>
</dbReference>
<feature type="signal peptide" evidence="6">
    <location>
        <begin position="1"/>
        <end position="22"/>
    </location>
</feature>
<dbReference type="CDD" id="cd02966">
    <property type="entry name" value="TlpA_like_family"/>
    <property type="match status" value="1"/>
</dbReference>
<dbReference type="InterPro" id="IPR013740">
    <property type="entry name" value="Redoxin"/>
</dbReference>
<dbReference type="RefSeq" id="WP_036335162.1">
    <property type="nucleotide sequence ID" value="NZ_JPMX01000028.1"/>
</dbReference>
<dbReference type="GO" id="GO:0017004">
    <property type="term" value="P:cytochrome complex assembly"/>
    <property type="evidence" value="ECO:0007669"/>
    <property type="project" value="UniProtKB-KW"/>
</dbReference>
<dbReference type="STRING" id="1522368.IN07_08785"/>
<comment type="caution">
    <text evidence="8">The sequence shown here is derived from an EMBL/GenBank/DDBJ whole genome shotgun (WGS) entry which is preliminary data.</text>
</comment>
<dbReference type="PROSITE" id="PS51257">
    <property type="entry name" value="PROKAR_LIPOPROTEIN"/>
    <property type="match status" value="1"/>
</dbReference>
<keyword evidence="6" id="KW-0732">Signal</keyword>
<dbReference type="SUPFAM" id="SSF52833">
    <property type="entry name" value="Thioredoxin-like"/>
    <property type="match status" value="1"/>
</dbReference>
<dbReference type="InterPro" id="IPR013766">
    <property type="entry name" value="Thioredoxin_domain"/>
</dbReference>
<dbReference type="PANTHER" id="PTHR42852">
    <property type="entry name" value="THIOL:DISULFIDE INTERCHANGE PROTEIN DSBE"/>
    <property type="match status" value="1"/>
</dbReference>
<keyword evidence="2" id="KW-0201">Cytochrome c-type biogenesis</keyword>
<dbReference type="OrthoDB" id="9796554at2"/>
<gene>
    <name evidence="8" type="ORF">IN07_08785</name>
</gene>
<evidence type="ECO:0000256" key="2">
    <source>
        <dbReference type="ARBA" id="ARBA00022748"/>
    </source>
</evidence>
<organism evidence="8 9">
    <name type="scientific">Modestobacter caceresii</name>
    <dbReference type="NCBI Taxonomy" id="1522368"/>
    <lineage>
        <taxon>Bacteria</taxon>
        <taxon>Bacillati</taxon>
        <taxon>Actinomycetota</taxon>
        <taxon>Actinomycetes</taxon>
        <taxon>Geodermatophilales</taxon>
        <taxon>Geodermatophilaceae</taxon>
        <taxon>Modestobacter</taxon>
    </lineage>
</organism>
<dbReference type="EMBL" id="JPMX01000028">
    <property type="protein sequence ID" value="KGH47156.1"/>
    <property type="molecule type" value="Genomic_DNA"/>
</dbReference>
<sequence length="198" mass="20204">MSRALRSLVALGLLVGVLTGCSSDDVAPEETVASPAGSDVGSVDTDLEPCSEQADVPAADSDLPATVFDCFGGGTLDLSRAPGVPTVLNLWASWCGPCREELPLVQQLADAAGEQVQVLGVVSVDRVPAAASFAEDAGVTFPSAFDADGEVMAGMGVNNLPYTLFLAADGSVAYVQVGPVHSLEEFEGLVAEHLGVQL</sequence>
<dbReference type="AlphaFoldDB" id="A0A098YBG9"/>
<dbReference type="Gene3D" id="3.40.30.10">
    <property type="entry name" value="Glutaredoxin"/>
    <property type="match status" value="1"/>
</dbReference>
<dbReference type="PANTHER" id="PTHR42852:SF6">
    <property type="entry name" value="THIOL:DISULFIDE INTERCHANGE PROTEIN DSBE"/>
    <property type="match status" value="1"/>
</dbReference>
<proteinExistence type="predicted"/>
<dbReference type="GO" id="GO:0030313">
    <property type="term" value="C:cell envelope"/>
    <property type="evidence" value="ECO:0007669"/>
    <property type="project" value="UniProtKB-SubCell"/>
</dbReference>
<keyword evidence="3" id="KW-0735">Signal-anchor</keyword>
<dbReference type="PROSITE" id="PS51352">
    <property type="entry name" value="THIOREDOXIN_2"/>
    <property type="match status" value="1"/>
</dbReference>
<dbReference type="InterPro" id="IPR017937">
    <property type="entry name" value="Thioredoxin_CS"/>
</dbReference>
<protein>
    <submittedName>
        <fullName evidence="8">Redoxin</fullName>
    </submittedName>
</protein>
<name>A0A098YBG9_9ACTN</name>
<dbReference type="Pfam" id="PF08534">
    <property type="entry name" value="Redoxin"/>
    <property type="match status" value="1"/>
</dbReference>
<keyword evidence="4" id="KW-1015">Disulfide bond</keyword>
<accession>A0A098YBG9</accession>
<reference evidence="8 9" key="1">
    <citation type="submission" date="2014-07" db="EMBL/GenBank/DDBJ databases">
        <title>Biosystematic studies on Modestobacter strains isolated from extreme hyper-arid desert soil and from historic building.</title>
        <authorList>
            <person name="Bukarasam K."/>
            <person name="Bull A."/>
            <person name="Girard G."/>
            <person name="van Wezel G."/>
            <person name="Goodfellow M."/>
        </authorList>
    </citation>
    <scope>NUCLEOTIDE SEQUENCE [LARGE SCALE GENOMIC DNA]</scope>
    <source>
        <strain evidence="8 9">KNN45-2b</strain>
    </source>
</reference>
<dbReference type="GO" id="GO:0016491">
    <property type="term" value="F:oxidoreductase activity"/>
    <property type="evidence" value="ECO:0007669"/>
    <property type="project" value="InterPro"/>
</dbReference>
<evidence type="ECO:0000256" key="6">
    <source>
        <dbReference type="SAM" id="SignalP"/>
    </source>
</evidence>
<feature type="domain" description="Thioredoxin" evidence="7">
    <location>
        <begin position="52"/>
        <end position="195"/>
    </location>
</feature>
<evidence type="ECO:0000313" key="9">
    <source>
        <dbReference type="Proteomes" id="UP000029713"/>
    </source>
</evidence>
<dbReference type="PROSITE" id="PS00194">
    <property type="entry name" value="THIOREDOXIN_1"/>
    <property type="match status" value="1"/>
</dbReference>